<dbReference type="InterPro" id="IPR055135">
    <property type="entry name" value="PRMT_dom"/>
</dbReference>
<evidence type="ECO:0000313" key="8">
    <source>
        <dbReference type="EMBL" id="CAE0153749.1"/>
    </source>
</evidence>
<dbReference type="InterPro" id="IPR041698">
    <property type="entry name" value="Methyltransf_25"/>
</dbReference>
<dbReference type="SUPFAM" id="SSF53335">
    <property type="entry name" value="S-adenosyl-L-methionine-dependent methyltransferases"/>
    <property type="match status" value="1"/>
</dbReference>
<dbReference type="PANTHER" id="PTHR11006:SF73">
    <property type="entry name" value="PROTEIN ARGININE N-METHYLTRANSFERASE 6"/>
    <property type="match status" value="1"/>
</dbReference>
<protein>
    <recommendedName>
        <fullName evidence="9">Methyltransferase domain-containing protein</fullName>
    </recommendedName>
</protein>
<dbReference type="AlphaFoldDB" id="A0A7S3C469"/>
<dbReference type="Gene3D" id="3.40.50.150">
    <property type="entry name" value="Vaccinia Virus protein VP39"/>
    <property type="match status" value="1"/>
</dbReference>
<dbReference type="Gene3D" id="2.70.160.11">
    <property type="entry name" value="Hnrnp arginine n-methyltransferase1"/>
    <property type="match status" value="1"/>
</dbReference>
<dbReference type="Pfam" id="PF22528">
    <property type="entry name" value="PRMT_C"/>
    <property type="match status" value="1"/>
</dbReference>
<reference evidence="8" key="1">
    <citation type="submission" date="2021-01" db="EMBL/GenBank/DDBJ databases">
        <authorList>
            <person name="Corre E."/>
            <person name="Pelletier E."/>
            <person name="Niang G."/>
            <person name="Scheremetjew M."/>
            <person name="Finn R."/>
            <person name="Kale V."/>
            <person name="Holt S."/>
            <person name="Cochrane G."/>
            <person name="Meng A."/>
            <person name="Brown T."/>
            <person name="Cohen L."/>
        </authorList>
    </citation>
    <scope>NUCLEOTIDE SEQUENCE</scope>
    <source>
        <strain evidence="8">CCMP281</strain>
    </source>
</reference>
<sequence length="347" mass="38568">MAKRKVDAVSEAVDDVSETEPRGDGYFESYANLGIHEEMLRCRRTDAYLDAIQRSAPLLAGKAVLDVGYGTGVLAIACVRAGARIVYAVEASAVSACARAVVQKLGLEQSVIVMEGRMEDVELPEQVDVIVSEWMGCFMLYESMLDSVLRARDRWLVAGGCMLPRRARMWLSPYRDEEEAAERAAFWRDVHGIDMSCLAPIAQAELARKPQIEFALPQNVIADAALLLDLDLTRCKVEDVQSVPRTQFCVPSHVRAEVHAFVGHFDVELTEGFWLSTSPADEPTHWRQVIFYLDHPYHVTQDEAIHGAMSLKQAADNPRCWDITLEYGGDVVGAGKHTQRLTLDVSC</sequence>
<keyword evidence="1 4" id="KW-0489">Methyltransferase</keyword>
<evidence type="ECO:0000256" key="2">
    <source>
        <dbReference type="ARBA" id="ARBA00022679"/>
    </source>
</evidence>
<accession>A0A7S3C469</accession>
<dbReference type="PROSITE" id="PS51678">
    <property type="entry name" value="SAM_MT_PRMT"/>
    <property type="match status" value="1"/>
</dbReference>
<dbReference type="GO" id="GO:0016274">
    <property type="term" value="F:protein-arginine N-methyltransferase activity"/>
    <property type="evidence" value="ECO:0007669"/>
    <property type="project" value="InterPro"/>
</dbReference>
<feature type="region of interest" description="Disordered" evidence="5">
    <location>
        <begin position="1"/>
        <end position="20"/>
    </location>
</feature>
<dbReference type="FunFam" id="3.40.50.150:FF:000016">
    <property type="entry name" value="Protein arginine N-methyltransferase 6"/>
    <property type="match status" value="1"/>
</dbReference>
<dbReference type="InterPro" id="IPR029063">
    <property type="entry name" value="SAM-dependent_MTases_sf"/>
</dbReference>
<evidence type="ECO:0000256" key="3">
    <source>
        <dbReference type="ARBA" id="ARBA00022691"/>
    </source>
</evidence>
<evidence type="ECO:0000256" key="4">
    <source>
        <dbReference type="PROSITE-ProRule" id="PRU01015"/>
    </source>
</evidence>
<dbReference type="Pfam" id="PF13649">
    <property type="entry name" value="Methyltransf_25"/>
    <property type="match status" value="1"/>
</dbReference>
<feature type="domain" description="Methyltransferase" evidence="6">
    <location>
        <begin position="64"/>
        <end position="160"/>
    </location>
</feature>
<organism evidence="8">
    <name type="scientific">Haptolina ericina</name>
    <dbReference type="NCBI Taxonomy" id="156174"/>
    <lineage>
        <taxon>Eukaryota</taxon>
        <taxon>Haptista</taxon>
        <taxon>Haptophyta</taxon>
        <taxon>Prymnesiophyceae</taxon>
        <taxon>Prymnesiales</taxon>
        <taxon>Prymnesiaceae</taxon>
        <taxon>Haptolina</taxon>
    </lineage>
</organism>
<evidence type="ECO:0008006" key="9">
    <source>
        <dbReference type="Google" id="ProtNLM"/>
    </source>
</evidence>
<gene>
    <name evidence="8" type="ORF">HERI1096_LOCUS40174</name>
</gene>
<evidence type="ECO:0000259" key="7">
    <source>
        <dbReference type="Pfam" id="PF22528"/>
    </source>
</evidence>
<dbReference type="EMBL" id="HBHX01072635">
    <property type="protein sequence ID" value="CAE0153749.1"/>
    <property type="molecule type" value="Transcribed_RNA"/>
</dbReference>
<keyword evidence="3 4" id="KW-0949">S-adenosyl-L-methionine</keyword>
<evidence type="ECO:0000256" key="5">
    <source>
        <dbReference type="SAM" id="MobiDB-lite"/>
    </source>
</evidence>
<name>A0A7S3C469_9EUKA</name>
<dbReference type="PANTHER" id="PTHR11006">
    <property type="entry name" value="PROTEIN ARGININE N-METHYLTRANSFERASE"/>
    <property type="match status" value="1"/>
</dbReference>
<dbReference type="CDD" id="cd02440">
    <property type="entry name" value="AdoMet_MTases"/>
    <property type="match status" value="1"/>
</dbReference>
<feature type="domain" description="Protein arginine N-methyltransferase" evidence="7">
    <location>
        <begin position="166"/>
        <end position="327"/>
    </location>
</feature>
<proteinExistence type="predicted"/>
<evidence type="ECO:0000256" key="1">
    <source>
        <dbReference type="ARBA" id="ARBA00022603"/>
    </source>
</evidence>
<evidence type="ECO:0000259" key="6">
    <source>
        <dbReference type="Pfam" id="PF13649"/>
    </source>
</evidence>
<dbReference type="InterPro" id="IPR025799">
    <property type="entry name" value="Arg_MeTrfase"/>
</dbReference>
<dbReference type="GO" id="GO:0042054">
    <property type="term" value="F:histone methyltransferase activity"/>
    <property type="evidence" value="ECO:0007669"/>
    <property type="project" value="TreeGrafter"/>
</dbReference>
<dbReference type="GO" id="GO:0032259">
    <property type="term" value="P:methylation"/>
    <property type="evidence" value="ECO:0007669"/>
    <property type="project" value="UniProtKB-KW"/>
</dbReference>
<keyword evidence="2 4" id="KW-0808">Transferase</keyword>